<dbReference type="AlphaFoldDB" id="A0A1D8ILC3"/>
<gene>
    <name evidence="1" type="ORF">BI364_03975</name>
</gene>
<evidence type="ECO:0000313" key="2">
    <source>
        <dbReference type="Proteomes" id="UP000095401"/>
    </source>
</evidence>
<name>A0A1D8ILC3_9GAMM</name>
<protein>
    <submittedName>
        <fullName evidence="1">Uncharacterized protein</fullName>
    </submittedName>
</protein>
<dbReference type="EMBL" id="CP017415">
    <property type="protein sequence ID" value="AOU97267.1"/>
    <property type="molecule type" value="Genomic_DNA"/>
</dbReference>
<keyword evidence="2" id="KW-1185">Reference proteome</keyword>
<accession>A0A1D8ILC3</accession>
<dbReference type="KEGG" id="aprs:BI364_03975"/>
<evidence type="ECO:0000313" key="1">
    <source>
        <dbReference type="EMBL" id="AOU97267.1"/>
    </source>
</evidence>
<organism evidence="1 2">
    <name type="scientific">Acidihalobacter yilgarnensis</name>
    <dbReference type="NCBI Taxonomy" id="2819280"/>
    <lineage>
        <taxon>Bacteria</taxon>
        <taxon>Pseudomonadati</taxon>
        <taxon>Pseudomonadota</taxon>
        <taxon>Gammaproteobacteria</taxon>
        <taxon>Chromatiales</taxon>
        <taxon>Ectothiorhodospiraceae</taxon>
        <taxon>Acidihalobacter</taxon>
    </lineage>
</organism>
<sequence length="86" mass="9878">MNATSDYQPPLAVYFDELETRYGDQFSFDRLSDEELLTLERLGRDAIERDRKISAVEKANLKPLLTLVEMHRRKRGIEPGASGSIH</sequence>
<dbReference type="RefSeq" id="WP_070077655.1">
    <property type="nucleotide sequence ID" value="NZ_CP017415.1"/>
</dbReference>
<dbReference type="Proteomes" id="UP000095401">
    <property type="component" value="Chromosome"/>
</dbReference>
<reference evidence="2" key="1">
    <citation type="submission" date="2016-09" db="EMBL/GenBank/DDBJ databases">
        <title>Acidihalobacter prosperus F5.</title>
        <authorList>
            <person name="Khaleque H.N."/>
            <person name="Ramsay J.P."/>
            <person name="Kaksonen A.H."/>
            <person name="Boxall N.J."/>
            <person name="Watkin E.L.J."/>
        </authorList>
    </citation>
    <scope>NUCLEOTIDE SEQUENCE [LARGE SCALE GENOMIC DNA]</scope>
    <source>
        <strain evidence="2">F5</strain>
    </source>
</reference>
<proteinExistence type="predicted"/>